<proteinExistence type="predicted"/>
<dbReference type="RefSeq" id="WP_249303930.1">
    <property type="nucleotide sequence ID" value="NZ_CP060634.1"/>
</dbReference>
<dbReference type="InterPro" id="IPR007624">
    <property type="entry name" value="RNA_pol_sigma70_r3"/>
</dbReference>
<dbReference type="Proteomes" id="UP000515823">
    <property type="component" value="Chromosome"/>
</dbReference>
<dbReference type="EMBL" id="CP060634">
    <property type="protein sequence ID" value="QNM06468.1"/>
    <property type="molecule type" value="Genomic_DNA"/>
</dbReference>
<evidence type="ECO:0000313" key="3">
    <source>
        <dbReference type="EMBL" id="QNM06468.1"/>
    </source>
</evidence>
<dbReference type="KEGG" id="qdo:H9Q78_04870"/>
<dbReference type="AlphaFoldDB" id="A0A7G9G6N6"/>
<dbReference type="Gene3D" id="1.20.120.1810">
    <property type="match status" value="1"/>
</dbReference>
<evidence type="ECO:0000313" key="4">
    <source>
        <dbReference type="Proteomes" id="UP000515823"/>
    </source>
</evidence>
<feature type="domain" description="RNA polymerase sigma-70 region 2" evidence="2">
    <location>
        <begin position="139"/>
        <end position="179"/>
    </location>
</feature>
<name>A0A7G9G6N6_9FIRM</name>
<dbReference type="InterPro" id="IPR007627">
    <property type="entry name" value="RNA_pol_sigma70_r2"/>
</dbReference>
<dbReference type="InterPro" id="IPR013324">
    <property type="entry name" value="RNA_pol_sigma_r3/r4-like"/>
</dbReference>
<protein>
    <submittedName>
        <fullName evidence="3">Uncharacterized protein</fullName>
    </submittedName>
</protein>
<dbReference type="PANTHER" id="PTHR30603">
    <property type="entry name" value="RNA POLYMERASE SIGMA FACTOR RPO"/>
    <property type="match status" value="1"/>
</dbReference>
<dbReference type="Pfam" id="PF04539">
    <property type="entry name" value="Sigma70_r3"/>
    <property type="match status" value="1"/>
</dbReference>
<evidence type="ECO:0000259" key="1">
    <source>
        <dbReference type="Pfam" id="PF04539"/>
    </source>
</evidence>
<dbReference type="InterPro" id="IPR050239">
    <property type="entry name" value="Sigma-70_RNA_pol_init_factors"/>
</dbReference>
<dbReference type="InterPro" id="IPR036388">
    <property type="entry name" value="WH-like_DNA-bd_sf"/>
</dbReference>
<dbReference type="Gene3D" id="1.10.10.10">
    <property type="entry name" value="Winged helix-like DNA-binding domain superfamily/Winged helix DNA-binding domain"/>
    <property type="match status" value="1"/>
</dbReference>
<dbReference type="SUPFAM" id="SSF88659">
    <property type="entry name" value="Sigma3 and sigma4 domains of RNA polymerase sigma factors"/>
    <property type="match status" value="1"/>
</dbReference>
<organism evidence="3 4">
    <name type="scientific">Qiania dongpingensis</name>
    <dbReference type="NCBI Taxonomy" id="2763669"/>
    <lineage>
        <taxon>Bacteria</taxon>
        <taxon>Bacillati</taxon>
        <taxon>Bacillota</taxon>
        <taxon>Clostridia</taxon>
        <taxon>Lachnospirales</taxon>
        <taxon>Lachnospiraceae</taxon>
        <taxon>Qiania</taxon>
    </lineage>
</organism>
<dbReference type="PANTHER" id="PTHR30603:SF60">
    <property type="entry name" value="RNA POLYMERASE SIGMA FACTOR RPOD"/>
    <property type="match status" value="1"/>
</dbReference>
<evidence type="ECO:0000259" key="2">
    <source>
        <dbReference type="Pfam" id="PF04542"/>
    </source>
</evidence>
<accession>A0A7G9G6N6</accession>
<keyword evidence="4" id="KW-1185">Reference proteome</keyword>
<dbReference type="GO" id="GO:0003700">
    <property type="term" value="F:DNA-binding transcription factor activity"/>
    <property type="evidence" value="ECO:0007669"/>
    <property type="project" value="InterPro"/>
</dbReference>
<dbReference type="GO" id="GO:0006352">
    <property type="term" value="P:DNA-templated transcription initiation"/>
    <property type="evidence" value="ECO:0007669"/>
    <property type="project" value="InterPro"/>
</dbReference>
<gene>
    <name evidence="3" type="ORF">H9Q78_04870</name>
</gene>
<dbReference type="SUPFAM" id="SSF88946">
    <property type="entry name" value="Sigma2 domain of RNA polymerase sigma factors"/>
    <property type="match status" value="1"/>
</dbReference>
<sequence>MNSQAEFKEALGNLLLIAEASGHQVTEQQIKDCFSGWDLTEEQWKLIYSYLELNQIKVEAHEMDAASLSYLKGRKIPEESADESDGRRKKDSGLTGEDSRCYQMYLEELEAVEAIGREELEMLLDRLGDGDRHVRDRLAEGHLRRVVELAKEYAGRGVLMADLIQEGNMALLMAMESFSGGDFGVHITKEICSAMDAAIAEQTGQEDTGSYLASQANAMMNVTEELVEELGREATLAEVAKRMNLSEEMTKDIMKISMDALSLVEANGSGEVFVGGAFSGAEDLGGHSESCGHDHDCGHSHD</sequence>
<reference evidence="3 4" key="1">
    <citation type="submission" date="2020-08" db="EMBL/GenBank/DDBJ databases">
        <authorList>
            <person name="Liu C."/>
            <person name="Sun Q."/>
        </authorList>
    </citation>
    <scope>NUCLEOTIDE SEQUENCE [LARGE SCALE GENOMIC DNA]</scope>
    <source>
        <strain evidence="3 4">NSJ-38</strain>
    </source>
</reference>
<dbReference type="Pfam" id="PF04542">
    <property type="entry name" value="Sigma70_r2"/>
    <property type="match status" value="1"/>
</dbReference>
<feature type="domain" description="RNA polymerase sigma-70 region 3" evidence="1">
    <location>
        <begin position="217"/>
        <end position="263"/>
    </location>
</feature>
<dbReference type="InterPro" id="IPR013325">
    <property type="entry name" value="RNA_pol_sigma_r2"/>
</dbReference>